<organism evidence="4 5">
    <name type="scientific">Coemansia guatemalensis</name>
    <dbReference type="NCBI Taxonomy" id="2761395"/>
    <lineage>
        <taxon>Eukaryota</taxon>
        <taxon>Fungi</taxon>
        <taxon>Fungi incertae sedis</taxon>
        <taxon>Zoopagomycota</taxon>
        <taxon>Kickxellomycotina</taxon>
        <taxon>Kickxellomycetes</taxon>
        <taxon>Kickxellales</taxon>
        <taxon>Kickxellaceae</taxon>
        <taxon>Coemansia</taxon>
    </lineage>
</organism>
<accession>A0A9W8LSW8</accession>
<dbReference type="GO" id="GO:0008270">
    <property type="term" value="F:zinc ion binding"/>
    <property type="evidence" value="ECO:0007669"/>
    <property type="project" value="UniProtKB-KW"/>
</dbReference>
<evidence type="ECO:0000256" key="1">
    <source>
        <dbReference type="PROSITE-ProRule" id="PRU00175"/>
    </source>
</evidence>
<keyword evidence="5" id="KW-1185">Reference proteome</keyword>
<evidence type="ECO:0000259" key="3">
    <source>
        <dbReference type="PROSITE" id="PS50089"/>
    </source>
</evidence>
<sequence length="417" mass="46157">MRNLWGAESSPINTPPRRFQPKSPLNPPRLSIGMSTSNPRSTDSHTYADAASAHNGLLGEVEDAIVTEEDMELAKRKLGQEQTFTQQQIIREIRERIVGFVGTLDGEHLGEPWQNSVTLLGQFHTFGHGKLSYTRKGLVWKGDLLGPIATMAESMGYSDSKVDIHMESNPTTLVFPWTRISSVRKKSIDENSLIMATVDEDLGIAFQMESQDEDANKIDALVDSMNDYLQKDLADRRAQPQNSLPSSNPSSDILGVVSPSPKTILAHLTNVSDLIRMLLSTAKKRSERFDDLDVSQALEAKGFAERAGTLISEFSQQLAEEARAALIRGAKDNENLYKSGSNMDAGLEDGGPPKTCTLCYADDESVELAPCCHRLCRSCFVRLEDMYISSSQQSKDDPSVTCICPWDRCYISSWKSL</sequence>
<name>A0A9W8LSW8_9FUNG</name>
<feature type="domain" description="RING-type" evidence="3">
    <location>
        <begin position="356"/>
        <end position="408"/>
    </location>
</feature>
<proteinExistence type="predicted"/>
<gene>
    <name evidence="4" type="ORF">H4R20_004661</name>
</gene>
<feature type="compositionally biased region" description="Low complexity" evidence="2">
    <location>
        <begin position="239"/>
        <end position="251"/>
    </location>
</feature>
<feature type="compositionally biased region" description="Polar residues" evidence="2">
    <location>
        <begin position="33"/>
        <end position="45"/>
    </location>
</feature>
<dbReference type="OrthoDB" id="5593102at2759"/>
<dbReference type="SUPFAM" id="SSF57850">
    <property type="entry name" value="RING/U-box"/>
    <property type="match status" value="1"/>
</dbReference>
<protein>
    <recommendedName>
        <fullName evidence="3">RING-type domain-containing protein</fullName>
    </recommendedName>
</protein>
<keyword evidence="1" id="KW-0479">Metal-binding</keyword>
<comment type="caution">
    <text evidence="4">The sequence shown here is derived from an EMBL/GenBank/DDBJ whole genome shotgun (WGS) entry which is preliminary data.</text>
</comment>
<dbReference type="EMBL" id="JANBUO010001302">
    <property type="protein sequence ID" value="KAJ2798864.1"/>
    <property type="molecule type" value="Genomic_DNA"/>
</dbReference>
<dbReference type="PROSITE" id="PS50089">
    <property type="entry name" value="ZF_RING_2"/>
    <property type="match status" value="1"/>
</dbReference>
<evidence type="ECO:0000313" key="4">
    <source>
        <dbReference type="EMBL" id="KAJ2798864.1"/>
    </source>
</evidence>
<reference evidence="4" key="1">
    <citation type="submission" date="2022-07" db="EMBL/GenBank/DDBJ databases">
        <title>Phylogenomic reconstructions and comparative analyses of Kickxellomycotina fungi.</title>
        <authorList>
            <person name="Reynolds N.K."/>
            <person name="Stajich J.E."/>
            <person name="Barry K."/>
            <person name="Grigoriev I.V."/>
            <person name="Crous P."/>
            <person name="Smith M.E."/>
        </authorList>
    </citation>
    <scope>NUCLEOTIDE SEQUENCE</scope>
    <source>
        <strain evidence="4">NRRL 1565</strain>
    </source>
</reference>
<dbReference type="Proteomes" id="UP001140094">
    <property type="component" value="Unassembled WGS sequence"/>
</dbReference>
<keyword evidence="1" id="KW-0862">Zinc</keyword>
<keyword evidence="1" id="KW-0863">Zinc-finger</keyword>
<evidence type="ECO:0000256" key="2">
    <source>
        <dbReference type="SAM" id="MobiDB-lite"/>
    </source>
</evidence>
<dbReference type="InterPro" id="IPR001841">
    <property type="entry name" value="Znf_RING"/>
</dbReference>
<evidence type="ECO:0000313" key="5">
    <source>
        <dbReference type="Proteomes" id="UP001140094"/>
    </source>
</evidence>
<feature type="region of interest" description="Disordered" evidence="2">
    <location>
        <begin position="236"/>
        <end position="255"/>
    </location>
</feature>
<dbReference type="AlphaFoldDB" id="A0A9W8LSW8"/>
<feature type="region of interest" description="Disordered" evidence="2">
    <location>
        <begin position="1"/>
        <end position="46"/>
    </location>
</feature>